<dbReference type="PANTHER" id="PTHR37534">
    <property type="entry name" value="TRANSCRIPTIONAL ACTIVATOR PROTEIN UGA3"/>
    <property type="match status" value="1"/>
</dbReference>
<dbReference type="STRING" id="2070753.A0A3A2ZY41"/>
<dbReference type="OrthoDB" id="5386330at2759"/>
<keyword evidence="4" id="KW-1185">Reference proteome</keyword>
<comment type="subcellular location">
    <subcellularLocation>
        <location evidence="1">Nucleus</location>
    </subcellularLocation>
</comment>
<dbReference type="GO" id="GO:0045944">
    <property type="term" value="P:positive regulation of transcription by RNA polymerase II"/>
    <property type="evidence" value="ECO:0007669"/>
    <property type="project" value="TreeGrafter"/>
</dbReference>
<dbReference type="Pfam" id="PF11951">
    <property type="entry name" value="Fungal_trans_2"/>
    <property type="match status" value="1"/>
</dbReference>
<protein>
    <recommendedName>
        <fullName evidence="5">C6 transcription factor</fullName>
    </recommendedName>
</protein>
<reference evidence="4" key="1">
    <citation type="submission" date="2017-02" db="EMBL/GenBank/DDBJ databases">
        <authorList>
            <person name="Tafer H."/>
            <person name="Lopandic K."/>
        </authorList>
    </citation>
    <scope>NUCLEOTIDE SEQUENCE [LARGE SCALE GENOMIC DNA]</scope>
    <source>
        <strain evidence="4">CBS 366.77</strain>
    </source>
</reference>
<gene>
    <name evidence="3" type="ORF">PHISCL_00075</name>
</gene>
<comment type="caution">
    <text evidence="3">The sequence shown here is derived from an EMBL/GenBank/DDBJ whole genome shotgun (WGS) entry which is preliminary data.</text>
</comment>
<dbReference type="AlphaFoldDB" id="A0A3A2ZY41"/>
<proteinExistence type="predicted"/>
<dbReference type="GO" id="GO:0005634">
    <property type="term" value="C:nucleus"/>
    <property type="evidence" value="ECO:0007669"/>
    <property type="project" value="UniProtKB-SubCell"/>
</dbReference>
<keyword evidence="2" id="KW-0539">Nucleus</keyword>
<dbReference type="InterPro" id="IPR021858">
    <property type="entry name" value="Fun_TF"/>
</dbReference>
<evidence type="ECO:0000313" key="4">
    <source>
        <dbReference type="Proteomes" id="UP000266188"/>
    </source>
</evidence>
<name>A0A3A2ZY41_9EURO</name>
<dbReference type="GO" id="GO:0000976">
    <property type="term" value="F:transcription cis-regulatory region binding"/>
    <property type="evidence" value="ECO:0007669"/>
    <property type="project" value="TreeGrafter"/>
</dbReference>
<organism evidence="3 4">
    <name type="scientific">Aspergillus sclerotialis</name>
    <dbReference type="NCBI Taxonomy" id="2070753"/>
    <lineage>
        <taxon>Eukaryota</taxon>
        <taxon>Fungi</taxon>
        <taxon>Dikarya</taxon>
        <taxon>Ascomycota</taxon>
        <taxon>Pezizomycotina</taxon>
        <taxon>Eurotiomycetes</taxon>
        <taxon>Eurotiomycetidae</taxon>
        <taxon>Eurotiales</taxon>
        <taxon>Aspergillaceae</taxon>
        <taxon>Aspergillus</taxon>
        <taxon>Aspergillus subgen. Polypaecilum</taxon>
    </lineage>
</organism>
<evidence type="ECO:0008006" key="5">
    <source>
        <dbReference type="Google" id="ProtNLM"/>
    </source>
</evidence>
<sequence length="294" mass="33219">MVAVNATILNGYRDFILPLSEQDEIVRNAVMAAASYHLGLRHPEWNSVALRYHMASVQGLSKRKDRQNIDKSMAYSNLSTMLLLLIEEMITSKKGKDFQILLRMIKSFIHSQGGEESIEQSPPGKFLIQQIRKMSFYSTPLISEQSARSTLTNISKKDLEFLYSVLESYPEHSPIILQLVDLIHKACNIYMARATDLPEQVIDGLVRGFISSTAVFNATSPGGHILIWPFFIVGAGCSQTKDREFVVDQLQHLWNLTGFANTLYAIEALRETWNGESGTRWTEVIAEKVEAFIM</sequence>
<dbReference type="Proteomes" id="UP000266188">
    <property type="component" value="Unassembled WGS sequence"/>
</dbReference>
<evidence type="ECO:0000313" key="3">
    <source>
        <dbReference type="EMBL" id="RJE27650.1"/>
    </source>
</evidence>
<dbReference type="EMBL" id="MVGC01000001">
    <property type="protein sequence ID" value="RJE27650.1"/>
    <property type="molecule type" value="Genomic_DNA"/>
</dbReference>
<accession>A0A3A2ZY41</accession>
<dbReference type="PANTHER" id="PTHR37534:SF17">
    <property type="entry name" value="ZN(2)-C6 FUNGAL-TYPE DOMAIN-CONTAINING PROTEIN"/>
    <property type="match status" value="1"/>
</dbReference>
<dbReference type="GO" id="GO:0003700">
    <property type="term" value="F:DNA-binding transcription factor activity"/>
    <property type="evidence" value="ECO:0007669"/>
    <property type="project" value="TreeGrafter"/>
</dbReference>
<evidence type="ECO:0000256" key="2">
    <source>
        <dbReference type="ARBA" id="ARBA00023242"/>
    </source>
</evidence>
<evidence type="ECO:0000256" key="1">
    <source>
        <dbReference type="ARBA" id="ARBA00004123"/>
    </source>
</evidence>